<protein>
    <submittedName>
        <fullName evidence="2">Methylmuconolactone methyl-isomerase</fullName>
    </submittedName>
</protein>
<evidence type="ECO:0000313" key="3">
    <source>
        <dbReference type="Proteomes" id="UP000245712"/>
    </source>
</evidence>
<proteinExistence type="predicted"/>
<dbReference type="Proteomes" id="UP000245712">
    <property type="component" value="Unassembled WGS sequence"/>
</dbReference>
<comment type="caution">
    <text evidence="2">The sequence shown here is derived from an EMBL/GenBank/DDBJ whole genome shotgun (WGS) entry which is preliminary data.</text>
</comment>
<dbReference type="InterPro" id="IPR009799">
    <property type="entry name" value="EthD_dom"/>
</dbReference>
<evidence type="ECO:0000259" key="1">
    <source>
        <dbReference type="Pfam" id="PF07110"/>
    </source>
</evidence>
<dbReference type="EMBL" id="QEOB01000010">
    <property type="protein sequence ID" value="PVX81843.1"/>
    <property type="molecule type" value="Genomic_DNA"/>
</dbReference>
<dbReference type="Pfam" id="PF07110">
    <property type="entry name" value="EthD"/>
    <property type="match status" value="1"/>
</dbReference>
<dbReference type="InterPro" id="IPR011008">
    <property type="entry name" value="Dimeric_a/b-barrel"/>
</dbReference>
<keyword evidence="3" id="KW-1185">Reference proteome</keyword>
<evidence type="ECO:0000313" key="2">
    <source>
        <dbReference type="EMBL" id="PVX81843.1"/>
    </source>
</evidence>
<reference evidence="2 3" key="1">
    <citation type="submission" date="2018-05" db="EMBL/GenBank/DDBJ databases">
        <title>Genomic Encyclopedia of Type Strains, Phase IV (KMG-V): Genome sequencing to study the core and pangenomes of soil and plant-associated prokaryotes.</title>
        <authorList>
            <person name="Whitman W."/>
        </authorList>
    </citation>
    <scope>NUCLEOTIDE SEQUENCE [LARGE SCALE GENOMIC DNA]</scope>
    <source>
        <strain evidence="2 3">SCZa-39</strain>
    </source>
</reference>
<dbReference type="RefSeq" id="WP_116612110.1">
    <property type="nucleotide sequence ID" value="NZ_QEOB01000010.1"/>
</dbReference>
<name>A0ABX5KMG9_9BURK</name>
<organism evidence="2 3">
    <name type="scientific">Paraburkholderia unamae</name>
    <dbReference type="NCBI Taxonomy" id="219649"/>
    <lineage>
        <taxon>Bacteria</taxon>
        <taxon>Pseudomonadati</taxon>
        <taxon>Pseudomonadota</taxon>
        <taxon>Betaproteobacteria</taxon>
        <taxon>Burkholderiales</taxon>
        <taxon>Burkholderiaceae</taxon>
        <taxon>Paraburkholderia</taxon>
    </lineage>
</organism>
<gene>
    <name evidence="2" type="ORF">C7402_110248</name>
</gene>
<dbReference type="Gene3D" id="3.30.70.100">
    <property type="match status" value="1"/>
</dbReference>
<accession>A0ABX5KMG9</accession>
<feature type="domain" description="EthD" evidence="1">
    <location>
        <begin position="25"/>
        <end position="112"/>
    </location>
</feature>
<dbReference type="SUPFAM" id="SSF54909">
    <property type="entry name" value="Dimeric alpha+beta barrel"/>
    <property type="match status" value="1"/>
</dbReference>
<sequence>MPNPDFSARDKVVKHNVYASVRRRDGLPHDLFAHYWRDVHSTLCSRLPGLNFYVQQHFDRDHFANFWPVAEGVGRIDAPLDGSAELGFANLEEQAIFAEAGKILYSDESNFIGEAVAYNLPNGSLTFVDRDADAHRNGPDPFHRIHVYMSRKPDQDSSVWLKEACTSLATHDSVVRLKLHLPEPYDNTHPAPPSPNVDHIVGPDRLNLAIAEIAFTSVLAARTLFSSRAFKSVHSEQARYIEAIGVYRVTGFYTFVRDGQPTLAGVRGSRPAELIQTLGAANQVADEVVSLFGILPAAGSAGF</sequence>